<reference evidence="3" key="1">
    <citation type="journal article" date="2019" name="Int. J. Syst. Evol. Microbiol.">
        <title>The Global Catalogue of Microorganisms (GCM) 10K type strain sequencing project: providing services to taxonomists for standard genome sequencing and annotation.</title>
        <authorList>
            <consortium name="The Broad Institute Genomics Platform"/>
            <consortium name="The Broad Institute Genome Sequencing Center for Infectious Disease"/>
            <person name="Wu L."/>
            <person name="Ma J."/>
        </authorList>
    </citation>
    <scope>NUCLEOTIDE SEQUENCE [LARGE SCALE GENOMIC DNA]</scope>
    <source>
        <strain evidence="3">CGMCC 1.16444</strain>
    </source>
</reference>
<name>A0ABV9Z4P7_9HYPH</name>
<dbReference type="RefSeq" id="WP_114956135.1">
    <property type="nucleotide sequence ID" value="NZ_JBHSJF010000006.1"/>
</dbReference>
<dbReference type="InterPro" id="IPR036249">
    <property type="entry name" value="Thioredoxin-like_sf"/>
</dbReference>
<dbReference type="PROSITE" id="PS50404">
    <property type="entry name" value="GST_NTER"/>
    <property type="match status" value="1"/>
</dbReference>
<dbReference type="SUPFAM" id="SSF47616">
    <property type="entry name" value="GST C-terminal domain-like"/>
    <property type="match status" value="1"/>
</dbReference>
<dbReference type="CDD" id="cd03049">
    <property type="entry name" value="GST_N_3"/>
    <property type="match status" value="1"/>
</dbReference>
<dbReference type="SUPFAM" id="SSF52833">
    <property type="entry name" value="Thioredoxin-like"/>
    <property type="match status" value="1"/>
</dbReference>
<dbReference type="Gene3D" id="3.40.30.10">
    <property type="entry name" value="Glutaredoxin"/>
    <property type="match status" value="1"/>
</dbReference>
<sequence length="200" mass="21936">MKLLYAPTSAYTRKVMVVAHETGQVDDIEIVFTTASPVTPNEDLNRANPLGKIPALVVDGETLFDSRVICEFLDARSSGVKVFPAGGKARWRALTQQALGDGLIDAALGARYEALMRPAERQWQGWRDAQLAKVHRAVASMADNVPSNLTIGAIACGCALGYLDFRYPEIDWRSPHPLLADWFAAFSERPSMKMTVPMDA</sequence>
<dbReference type="InterPro" id="IPR036282">
    <property type="entry name" value="Glutathione-S-Trfase_C_sf"/>
</dbReference>
<organism evidence="2 3">
    <name type="scientific">Flaviflagellibacter deserti</name>
    <dbReference type="NCBI Taxonomy" id="2267266"/>
    <lineage>
        <taxon>Bacteria</taxon>
        <taxon>Pseudomonadati</taxon>
        <taxon>Pseudomonadota</taxon>
        <taxon>Alphaproteobacteria</taxon>
        <taxon>Hyphomicrobiales</taxon>
        <taxon>Flaviflagellibacter</taxon>
    </lineage>
</organism>
<evidence type="ECO:0000313" key="2">
    <source>
        <dbReference type="EMBL" id="MFC5068665.1"/>
    </source>
</evidence>
<dbReference type="Gene3D" id="1.20.1050.10">
    <property type="match status" value="1"/>
</dbReference>
<dbReference type="Pfam" id="PF13409">
    <property type="entry name" value="GST_N_2"/>
    <property type="match status" value="1"/>
</dbReference>
<dbReference type="InterPro" id="IPR004045">
    <property type="entry name" value="Glutathione_S-Trfase_N"/>
</dbReference>
<gene>
    <name evidence="2" type="ORF">ACFPFW_11655</name>
</gene>
<dbReference type="EMBL" id="JBHSJF010000006">
    <property type="protein sequence ID" value="MFC5068665.1"/>
    <property type="molecule type" value="Genomic_DNA"/>
</dbReference>
<feature type="domain" description="GST N-terminal" evidence="1">
    <location>
        <begin position="1"/>
        <end position="81"/>
    </location>
</feature>
<accession>A0ABV9Z4P7</accession>
<evidence type="ECO:0000259" key="1">
    <source>
        <dbReference type="PROSITE" id="PS50404"/>
    </source>
</evidence>
<evidence type="ECO:0000313" key="3">
    <source>
        <dbReference type="Proteomes" id="UP001595796"/>
    </source>
</evidence>
<protein>
    <submittedName>
        <fullName evidence="2">Glutathione S-transferase</fullName>
    </submittedName>
</protein>
<dbReference type="CDD" id="cd03205">
    <property type="entry name" value="GST_C_6"/>
    <property type="match status" value="1"/>
</dbReference>
<dbReference type="PANTHER" id="PTHR42673:SF4">
    <property type="entry name" value="MALEYLACETOACETATE ISOMERASE"/>
    <property type="match status" value="1"/>
</dbReference>
<dbReference type="PANTHER" id="PTHR42673">
    <property type="entry name" value="MALEYLACETOACETATE ISOMERASE"/>
    <property type="match status" value="1"/>
</dbReference>
<dbReference type="Pfam" id="PF13410">
    <property type="entry name" value="GST_C_2"/>
    <property type="match status" value="1"/>
</dbReference>
<comment type="caution">
    <text evidence="2">The sequence shown here is derived from an EMBL/GenBank/DDBJ whole genome shotgun (WGS) entry which is preliminary data.</text>
</comment>
<proteinExistence type="predicted"/>
<keyword evidence="3" id="KW-1185">Reference proteome</keyword>
<dbReference type="Proteomes" id="UP001595796">
    <property type="component" value="Unassembled WGS sequence"/>
</dbReference>